<name>A0A0F9DFC9_9ZZZZ</name>
<reference evidence="1" key="1">
    <citation type="journal article" date="2015" name="Nature">
        <title>Complex archaea that bridge the gap between prokaryotes and eukaryotes.</title>
        <authorList>
            <person name="Spang A."/>
            <person name="Saw J.H."/>
            <person name="Jorgensen S.L."/>
            <person name="Zaremba-Niedzwiedzka K."/>
            <person name="Martijn J."/>
            <person name="Lind A.E."/>
            <person name="van Eijk R."/>
            <person name="Schleper C."/>
            <person name="Guy L."/>
            <person name="Ettema T.J."/>
        </authorList>
    </citation>
    <scope>NUCLEOTIDE SEQUENCE</scope>
</reference>
<dbReference type="EMBL" id="LAZR01041967">
    <property type="protein sequence ID" value="KKL10673.1"/>
    <property type="molecule type" value="Genomic_DNA"/>
</dbReference>
<accession>A0A0F9DFC9</accession>
<comment type="caution">
    <text evidence="1">The sequence shown here is derived from an EMBL/GenBank/DDBJ whole genome shotgun (WGS) entry which is preliminary data.</text>
</comment>
<protein>
    <recommendedName>
        <fullName evidence="2">Terminase large subunit gp17-like C-terminal domain-containing protein</fullName>
    </recommendedName>
</protein>
<dbReference type="AlphaFoldDB" id="A0A0F9DFC9"/>
<feature type="non-terminal residue" evidence="1">
    <location>
        <position position="1"/>
    </location>
</feature>
<evidence type="ECO:0000313" key="1">
    <source>
        <dbReference type="EMBL" id="KKL10673.1"/>
    </source>
</evidence>
<gene>
    <name evidence="1" type="ORF">LCGC14_2553480</name>
</gene>
<evidence type="ECO:0008006" key="2">
    <source>
        <dbReference type="Google" id="ProtNLM"/>
    </source>
</evidence>
<proteinExistence type="predicted"/>
<sequence>NSLRTVRSAVINRDLEVFFGLMASISSPISIDDKGMDLLYKSTKIKQMYGFHYATWEFNPFEKREYYDEAFEKDPVGTERDFGARPPLAANPLITDPNKFEANSIAEDLIPTAEIEIIPFMDKTGQRYHRAYMIDCKLARDAPRYVVFDAGHNFDSFAGGCGHLEIKQLQDGKTEYVTVIDWLMRILPTKEMEVWLDSCVDIIDYLKQFQKVSKVEFDRWNSVTLIQQIRNLGVMADQRSIKSEDYIQFVADATMGRVRLLPKNSDDENLDPPFKSAQAIGIYELERLERSIDDKRIYNPKKGKRRGHDSDDVAVVLVHLHKLCQDSQIIPTGAKLRSREARLKREQVGGQEFQMSGAGTLFSPSRIGGGINQRRW</sequence>
<organism evidence="1">
    <name type="scientific">marine sediment metagenome</name>
    <dbReference type="NCBI Taxonomy" id="412755"/>
    <lineage>
        <taxon>unclassified sequences</taxon>
        <taxon>metagenomes</taxon>
        <taxon>ecological metagenomes</taxon>
    </lineage>
</organism>